<comment type="cofactor">
    <cofactor evidence="1">
        <name>Ca(2+)</name>
        <dbReference type="ChEBI" id="CHEBI:29108"/>
    </cofactor>
</comment>
<evidence type="ECO:0000256" key="2">
    <source>
        <dbReference type="ARBA" id="ARBA00011245"/>
    </source>
</evidence>
<accession>A0A1H4CF94</accession>
<keyword evidence="4" id="KW-0106">Calcium</keyword>
<evidence type="ECO:0000256" key="4">
    <source>
        <dbReference type="ARBA" id="ARBA00022837"/>
    </source>
</evidence>
<dbReference type="GO" id="GO:0016798">
    <property type="term" value="F:hydrolase activity, acting on glycosyl bonds"/>
    <property type="evidence" value="ECO:0007669"/>
    <property type="project" value="UniProtKB-KW"/>
</dbReference>
<dbReference type="SUPFAM" id="SSF51445">
    <property type="entry name" value="(Trans)glycosidases"/>
    <property type="match status" value="1"/>
</dbReference>
<dbReference type="Pfam" id="PF10566">
    <property type="entry name" value="Glyco_hydro_97"/>
    <property type="match status" value="1"/>
</dbReference>
<dbReference type="Proteomes" id="UP000182257">
    <property type="component" value="Unassembled WGS sequence"/>
</dbReference>
<dbReference type="AlphaFoldDB" id="A0A1H4CF94"/>
<dbReference type="InterPro" id="IPR013780">
    <property type="entry name" value="Glyco_hydro_b"/>
</dbReference>
<evidence type="ECO:0000256" key="1">
    <source>
        <dbReference type="ARBA" id="ARBA00001913"/>
    </source>
</evidence>
<dbReference type="InterPro" id="IPR017853">
    <property type="entry name" value="GH"/>
</dbReference>
<dbReference type="InterPro" id="IPR052720">
    <property type="entry name" value="Glycosyl_hydrolase_97"/>
</dbReference>
<dbReference type="Pfam" id="PF14508">
    <property type="entry name" value="GH97_N"/>
    <property type="match status" value="1"/>
</dbReference>
<dbReference type="Gene3D" id="2.60.40.1180">
    <property type="entry name" value="Golgi alpha-mannosidase II"/>
    <property type="match status" value="1"/>
</dbReference>
<keyword evidence="5" id="KW-0326">Glycosidase</keyword>
<comment type="subunit">
    <text evidence="2">Monomer.</text>
</comment>
<evidence type="ECO:0000313" key="9">
    <source>
        <dbReference type="EMBL" id="SEA59000.1"/>
    </source>
</evidence>
<dbReference type="EMBL" id="FNRF01000003">
    <property type="protein sequence ID" value="SEA59000.1"/>
    <property type="molecule type" value="Genomic_DNA"/>
</dbReference>
<dbReference type="Gene3D" id="2.70.98.10">
    <property type="match status" value="1"/>
</dbReference>
<proteinExistence type="predicted"/>
<feature type="domain" description="Glycosyl-hydrolase 97 C-terminal oligomerisation" evidence="8">
    <location>
        <begin position="548"/>
        <end position="642"/>
    </location>
</feature>
<feature type="domain" description="Glycosyl-hydrolase 97 N-terminal" evidence="7">
    <location>
        <begin position="27"/>
        <end position="280"/>
    </location>
</feature>
<gene>
    <name evidence="9" type="ORF">SAMN05216462_1935</name>
</gene>
<evidence type="ECO:0000313" key="10">
    <source>
        <dbReference type="Proteomes" id="UP000182257"/>
    </source>
</evidence>
<dbReference type="PANTHER" id="PTHR35803">
    <property type="entry name" value="GLUCAN 1,4-ALPHA-GLUCOSIDASE SUSB-RELATED"/>
    <property type="match status" value="1"/>
</dbReference>
<dbReference type="InterPro" id="IPR014718">
    <property type="entry name" value="GH-type_carb-bd"/>
</dbReference>
<evidence type="ECO:0000259" key="7">
    <source>
        <dbReference type="Pfam" id="PF14508"/>
    </source>
</evidence>
<dbReference type="InterPro" id="IPR029486">
    <property type="entry name" value="GH97_N"/>
</dbReference>
<protein>
    <submittedName>
        <fullName evidence="9">Alpha-glucosidase</fullName>
    </submittedName>
</protein>
<evidence type="ECO:0000256" key="5">
    <source>
        <dbReference type="ARBA" id="ARBA00023295"/>
    </source>
</evidence>
<sequence>MNKRFLIITILAAGLTNTSWADKQEKLASPNGKIVANINIGKELTYSASFNGEQILKDCPLSLQVGQELLGVNPKLSNTKRTKIDEQIRPVVPLKQAVVPNKANALTLNFKGYSVEFRAYDNGVAYRFIINKKGVVDIVNEGINYHLPTAFEAHISKTRNFNTSYEQPYTHISTAQYKADDEITYLPVLLESPKGTKVLISESDVRDYPHTFLKSTGANGFTAVHPKSPETWEPRGDRGWTITKERNCIARTNGQRTLPWRFAVIGSDATIAANQMELVLGGKCELQDVSWIKPGQVNWDWWNHWTVWDVDFESGINNATYKYIIDTAQKFGVEYVLLDEGWNKRVEDPFTYSNDIDVKELVEYGAPKQVGIILWLSWLTVEQHPDLIKHYADMGVKGLKIDFMDHSDQWMVNFYERTARECAKHKLLVDFHGSFKPSGLEQRLPNLISYEGVRGLEQGGGCRPENSIWLPFMRNAVGAMDFTPGSMQNAQPEDNHGTGSLPMGGGTRAYQMALYVCFESGLQMLADSPTRYLREEACTQFIASVPTTWDETRVLAAKAGDYYVVAKRKGAKWFVGAITGSKPQDITISLDFLTRPAMLTSFRDGRNAHRIAVDYKKETQEVNPATTLTLHLARNGGWCGSIE</sequence>
<dbReference type="PANTHER" id="PTHR35803:SF2">
    <property type="entry name" value="RETAINING ALPHA-GALACTOSIDASE"/>
    <property type="match status" value="1"/>
</dbReference>
<dbReference type="InterPro" id="IPR019563">
    <property type="entry name" value="GH97_catalytic"/>
</dbReference>
<keyword evidence="3" id="KW-0378">Hydrolase</keyword>
<evidence type="ECO:0000259" key="8">
    <source>
        <dbReference type="Pfam" id="PF14509"/>
    </source>
</evidence>
<dbReference type="Pfam" id="PF14509">
    <property type="entry name" value="GH97_C"/>
    <property type="match status" value="1"/>
</dbReference>
<dbReference type="GO" id="GO:0030246">
    <property type="term" value="F:carbohydrate binding"/>
    <property type="evidence" value="ECO:0007669"/>
    <property type="project" value="InterPro"/>
</dbReference>
<dbReference type="InterPro" id="IPR013785">
    <property type="entry name" value="Aldolase_TIM"/>
</dbReference>
<dbReference type="InterPro" id="IPR029483">
    <property type="entry name" value="GH97_C"/>
</dbReference>
<feature type="domain" description="Glycosyl-hydrolase 97 catalytic" evidence="6">
    <location>
        <begin position="301"/>
        <end position="453"/>
    </location>
</feature>
<evidence type="ECO:0000259" key="6">
    <source>
        <dbReference type="Pfam" id="PF10566"/>
    </source>
</evidence>
<organism evidence="9 10">
    <name type="scientific">Xylanibacter ruminicola</name>
    <name type="common">Prevotella ruminicola</name>
    <dbReference type="NCBI Taxonomy" id="839"/>
    <lineage>
        <taxon>Bacteria</taxon>
        <taxon>Pseudomonadati</taxon>
        <taxon>Bacteroidota</taxon>
        <taxon>Bacteroidia</taxon>
        <taxon>Bacteroidales</taxon>
        <taxon>Prevotellaceae</taxon>
        <taxon>Xylanibacter</taxon>
    </lineage>
</organism>
<dbReference type="Gene3D" id="3.20.20.70">
    <property type="entry name" value="Aldolase class I"/>
    <property type="match status" value="1"/>
</dbReference>
<reference evidence="9 10" key="1">
    <citation type="submission" date="2016-10" db="EMBL/GenBank/DDBJ databases">
        <authorList>
            <person name="de Groot N.N."/>
        </authorList>
    </citation>
    <scope>NUCLEOTIDE SEQUENCE [LARGE SCALE GENOMIC DNA]</scope>
    <source>
        <strain evidence="9 10">D31d</strain>
    </source>
</reference>
<dbReference type="OrthoDB" id="1109141at2"/>
<name>A0A1H4CF94_XYLRU</name>
<evidence type="ECO:0000256" key="3">
    <source>
        <dbReference type="ARBA" id="ARBA00022801"/>
    </source>
</evidence>
<dbReference type="RefSeq" id="WP_074761315.1">
    <property type="nucleotide sequence ID" value="NZ_FNRF01000003.1"/>
</dbReference>